<keyword evidence="1" id="KW-0175">Coiled coil</keyword>
<dbReference type="InterPro" id="IPR027417">
    <property type="entry name" value="P-loop_NTPase"/>
</dbReference>
<evidence type="ECO:0000256" key="1">
    <source>
        <dbReference type="SAM" id="Coils"/>
    </source>
</evidence>
<proteinExistence type="predicted"/>
<dbReference type="eggNOG" id="COG0419">
    <property type="taxonomic scope" value="Bacteria"/>
</dbReference>
<dbReference type="EMBL" id="AEYE02000026">
    <property type="protein sequence ID" value="EPE96264.1"/>
    <property type="molecule type" value="Genomic_DNA"/>
</dbReference>
<dbReference type="RefSeq" id="WP_016556219.1">
    <property type="nucleotide sequence ID" value="NZ_AEYE02000026.1"/>
</dbReference>
<dbReference type="Pfam" id="PF13514">
    <property type="entry name" value="AAA_27"/>
    <property type="match status" value="1"/>
</dbReference>
<dbReference type="Gene3D" id="3.40.50.300">
    <property type="entry name" value="P-loop containing nucleotide triphosphate hydrolases"/>
    <property type="match status" value="2"/>
</dbReference>
<sequence length="1166" mass="129746">MRINRLDLTRYGKFTDGVLDFGYRSIGSPDLHIIYGPNEAGKSTTFDAIVDLVFGIGTSSRYGFLHPYPTMRIGAGINVGGRNREFVRIKRPQNSLLDDQERVLPEVDIKADLGGIDRDAFATMFSLDDESLEKGGEGILASKGNLGELLFAASAGLADLSRQLTVIRGDADTFYRYRARSGTLAELKGRISDLKQQREALDLQASEFSRLVIERDRLAGLYEEAIAARAGTQRRIEEVRCVLNALPVMSRRGSLRDRLTDLGLVPQPPETWRQELQELKRSEIELRVKLEDVSATVASLEREIEEISIDPAALAIASQVEELSELRARYVTAEKDIPKLTARASELSIESILIQLGRPGQTTPADLLLDAATTGSLRSLMESKSGVDAKYSSAQDELLRAERALTNQEGVEVDHALTSAERVSAFEKLQAIITAVPKSDQDVVLRSLARREEMARRTLAEALTALRPWQGQVEALSSLVPPTSARIESWKKSFTALEDQQRISRAELQRLELETRRLEAEITTLRTQAGRIDEEMATVIREERDHAWTLHRQTLDNSSADAFEIAMRRDDHLIAQRLMHFADMGRLNQLGQRLAVVVADSQSQEKILAEARSEMEALRSEIRRGLAQSGSDPAITENPWEMEEWSRRREAALKSRDELAAIEREIHDVRDHVDRSRRLIVQALADAKIPVAMDTDIGSLISFAETALNAFHASANSAAQIDRLRNDISERKHILEAADEASKTWLSQWSALCAACWLRDLGHIPSVGAVTEILTLLERLASAVDARESLVDRIQKMAKDKHVFEMRIHELSVSLGLSAEGAPLSLCQAIFARIKTVGHNADRHRNLREHLDGVRQDEHALRVGQGLLMVRMSEMMDFFSVGTFEAVETSIDLAYRRRDLENSIAQSESELFEMTGASSMVEIEAMTASADRSALADELAKLIPLLDDQDARCRDVFHCRSKAQDSLDAIGGDARVASIEEQRRTALIEVEESARRYMEIRAGVAAAEHALAIYRDRHRSGMMARASDAFRTISRGVYQGVAAQPGKDGDVLIAVSASGGSKAANELSKGARFQLYLALRVAGYHEFVANRTSVPFIADDIMETFDDFRAEEAFRLFAEMGTHGQVIYLTHHRHLTDIARKVCPNVRVHNLEDLGRPTGFQVVAAE</sequence>
<protein>
    <recommendedName>
        <fullName evidence="2">YhaN AAA domain-containing protein</fullName>
    </recommendedName>
</protein>
<feature type="coiled-coil region" evidence="1">
    <location>
        <begin position="601"/>
        <end position="628"/>
    </location>
</feature>
<dbReference type="PANTHER" id="PTHR41259:SF1">
    <property type="entry name" value="DOUBLE-STRAND BREAK REPAIR RAD50 ATPASE, PUTATIVE-RELATED"/>
    <property type="match status" value="1"/>
</dbReference>
<reference evidence="3 4" key="1">
    <citation type="journal article" date="2012" name="J. Bacteriol.">
        <title>Genome sequence of Rhizobium grahamii CCGE502, a broad-host-range symbiont with low nodulation competitiveness in Phaseolus vulgaris.</title>
        <authorList>
            <person name="Althabegoiti M.J."/>
            <person name="Lozano L."/>
            <person name="Torres-Tejerizo G."/>
            <person name="Ormeno-Orrillo E."/>
            <person name="Rogel M.A."/>
            <person name="Gonzalez V."/>
            <person name="Martinez-Romero E."/>
        </authorList>
    </citation>
    <scope>NUCLEOTIDE SEQUENCE [LARGE SCALE GENOMIC DNA]</scope>
    <source>
        <strain evidence="3 4">CCGE 502</strain>
    </source>
</reference>
<gene>
    <name evidence="3" type="ORF">RGCCGE502_21305</name>
</gene>
<dbReference type="HOGENOM" id="CLU_006135_0_0_5"/>
<evidence type="ECO:0000259" key="2">
    <source>
        <dbReference type="Pfam" id="PF13514"/>
    </source>
</evidence>
<evidence type="ECO:0000313" key="3">
    <source>
        <dbReference type="EMBL" id="EPE96264.1"/>
    </source>
</evidence>
<dbReference type="InterPro" id="IPR038734">
    <property type="entry name" value="YhaN_AAA"/>
</dbReference>
<comment type="caution">
    <text evidence="3">The sequence shown here is derived from an EMBL/GenBank/DDBJ whole genome shotgun (WGS) entry which is preliminary data.</text>
</comment>
<dbReference type="PANTHER" id="PTHR41259">
    <property type="entry name" value="DOUBLE-STRAND BREAK REPAIR RAD50 ATPASE, PUTATIVE-RELATED"/>
    <property type="match status" value="1"/>
</dbReference>
<dbReference type="SUPFAM" id="SSF52540">
    <property type="entry name" value="P-loop containing nucleoside triphosphate hydrolases"/>
    <property type="match status" value="1"/>
</dbReference>
<dbReference type="eggNOG" id="COG4717">
    <property type="taxonomic scope" value="Bacteria"/>
</dbReference>
<feature type="coiled-coil region" evidence="1">
    <location>
        <begin position="283"/>
        <end position="343"/>
    </location>
</feature>
<accession>S3HCB1</accession>
<keyword evidence="4" id="KW-1185">Reference proteome</keyword>
<feature type="coiled-coil region" evidence="1">
    <location>
        <begin position="494"/>
        <end position="528"/>
    </location>
</feature>
<feature type="domain" description="YhaN AAA" evidence="2">
    <location>
        <begin position="1"/>
        <end position="207"/>
    </location>
</feature>
<name>S3HCB1_9HYPH</name>
<dbReference type="Proteomes" id="UP000014411">
    <property type="component" value="Unassembled WGS sequence"/>
</dbReference>
<dbReference type="AlphaFoldDB" id="S3HCB1"/>
<evidence type="ECO:0000313" key="4">
    <source>
        <dbReference type="Proteomes" id="UP000014411"/>
    </source>
</evidence>
<organism evidence="3 4">
    <name type="scientific">Rhizobium grahamii CCGE 502</name>
    <dbReference type="NCBI Taxonomy" id="990285"/>
    <lineage>
        <taxon>Bacteria</taxon>
        <taxon>Pseudomonadati</taxon>
        <taxon>Pseudomonadota</taxon>
        <taxon>Alphaproteobacteria</taxon>
        <taxon>Hyphomicrobiales</taxon>
        <taxon>Rhizobiaceae</taxon>
        <taxon>Rhizobium/Agrobacterium group</taxon>
        <taxon>Rhizobium</taxon>
    </lineage>
</organism>